<organism evidence="2 3">
    <name type="scientific">Vibrio scophthalmi</name>
    <dbReference type="NCBI Taxonomy" id="45658"/>
    <lineage>
        <taxon>Bacteria</taxon>
        <taxon>Pseudomonadati</taxon>
        <taxon>Pseudomonadota</taxon>
        <taxon>Gammaproteobacteria</taxon>
        <taxon>Vibrionales</taxon>
        <taxon>Vibrionaceae</taxon>
        <taxon>Vibrio</taxon>
    </lineage>
</organism>
<protein>
    <recommendedName>
        <fullName evidence="4">Lipoprotein</fullName>
    </recommendedName>
</protein>
<dbReference type="Proteomes" id="UP000095131">
    <property type="component" value="Unassembled WGS sequence"/>
</dbReference>
<feature type="chain" id="PRO_5009139412" description="Lipoprotein" evidence="1">
    <location>
        <begin position="21"/>
        <end position="34"/>
    </location>
</feature>
<dbReference type="EMBL" id="MDCJ01000002">
    <property type="protein sequence ID" value="ODS10166.1"/>
    <property type="molecule type" value="Genomic_DNA"/>
</dbReference>
<sequence length="34" mass="3635">MKGKHYFIVFLMSAAGAAVAVSYCNSKHTTTATK</sequence>
<accession>A0A1E3WK62</accession>
<keyword evidence="1" id="KW-0732">Signal</keyword>
<dbReference type="AlphaFoldDB" id="A0A1E3WK62"/>
<comment type="caution">
    <text evidence="2">The sequence shown here is derived from an EMBL/GenBank/DDBJ whole genome shotgun (WGS) entry which is preliminary data.</text>
</comment>
<proteinExistence type="predicted"/>
<evidence type="ECO:0000256" key="1">
    <source>
        <dbReference type="SAM" id="SignalP"/>
    </source>
</evidence>
<feature type="signal peptide" evidence="1">
    <location>
        <begin position="1"/>
        <end position="20"/>
    </location>
</feature>
<name>A0A1E3WK62_9VIBR</name>
<evidence type="ECO:0008006" key="4">
    <source>
        <dbReference type="Google" id="ProtNLM"/>
    </source>
</evidence>
<evidence type="ECO:0000313" key="2">
    <source>
        <dbReference type="EMBL" id="ODS10166.1"/>
    </source>
</evidence>
<gene>
    <name evidence="2" type="ORF">VSF3289_00421</name>
</gene>
<evidence type="ECO:0000313" key="3">
    <source>
        <dbReference type="Proteomes" id="UP000095131"/>
    </source>
</evidence>
<reference evidence="2 3" key="1">
    <citation type="submission" date="2016-08" db="EMBL/GenBank/DDBJ databases">
        <title>Genome sequencing of Vibrio scophthalmi strain FP3289, an isolated from Paralichthys olivaceus.</title>
        <authorList>
            <person name="Han H.-J."/>
        </authorList>
    </citation>
    <scope>NUCLEOTIDE SEQUENCE [LARGE SCALE GENOMIC DNA]</scope>
    <source>
        <strain evidence="2 3">FP3289</strain>
    </source>
</reference>